<name>A0A431W9N6_9GAMM</name>
<dbReference type="PANTHER" id="PTHR13308">
    <property type="entry name" value="NEDD4-BINDING PROTEIN 2-LIKE 1"/>
    <property type="match status" value="1"/>
</dbReference>
<keyword evidence="1" id="KW-0067">ATP-binding</keyword>
<dbReference type="InterPro" id="IPR027417">
    <property type="entry name" value="P-loop_NTPase"/>
</dbReference>
<reference evidence="1 2" key="1">
    <citation type="submission" date="2018-12" db="EMBL/GenBank/DDBJ databases">
        <authorList>
            <person name="Yu L."/>
        </authorList>
    </citation>
    <scope>NUCLEOTIDE SEQUENCE [LARGE SCALE GENOMIC DNA]</scope>
    <source>
        <strain evidence="1 2">HAW-EB5</strain>
    </source>
</reference>
<keyword evidence="2" id="KW-1185">Reference proteome</keyword>
<keyword evidence="1" id="KW-0547">Nucleotide-binding</keyword>
<dbReference type="Gene3D" id="3.40.50.300">
    <property type="entry name" value="P-loop containing nucleotide triphosphate hydrolases"/>
    <property type="match status" value="1"/>
</dbReference>
<evidence type="ECO:0000313" key="1">
    <source>
        <dbReference type="EMBL" id="RTR32213.1"/>
    </source>
</evidence>
<dbReference type="InterPro" id="IPR026302">
    <property type="entry name" value="NEDD4-bd_p2"/>
</dbReference>
<sequence>MEPVVSHKQPIESSEPLKLAIIMRGLPGSGKSHWVDQFISGQEADVADRVWRSGLFSTDSQFYLDGVYCFDSKRLSEYHQRNLTGFIQALSVSVPIVICDNTNLARWEAMAYEAAAKALGYRVRYVLIGDPQDEAHQAVCAGRNSHGVPLEQIKRMARQFEAF</sequence>
<dbReference type="GO" id="GO:0005524">
    <property type="term" value="F:ATP binding"/>
    <property type="evidence" value="ECO:0007669"/>
    <property type="project" value="UniProtKB-KW"/>
</dbReference>
<dbReference type="RefSeq" id="WP_126506052.1">
    <property type="nucleotide sequence ID" value="NZ_RXNV01000004.1"/>
</dbReference>
<accession>A0A431W9N6</accession>
<proteinExistence type="predicted"/>
<dbReference type="Proteomes" id="UP000282060">
    <property type="component" value="Unassembled WGS sequence"/>
</dbReference>
<organism evidence="1 2">
    <name type="scientific">Shewanella atlantica</name>
    <dbReference type="NCBI Taxonomy" id="271099"/>
    <lineage>
        <taxon>Bacteria</taxon>
        <taxon>Pseudomonadati</taxon>
        <taxon>Pseudomonadota</taxon>
        <taxon>Gammaproteobacteria</taxon>
        <taxon>Alteromonadales</taxon>
        <taxon>Shewanellaceae</taxon>
        <taxon>Shewanella</taxon>
    </lineage>
</organism>
<dbReference type="AlphaFoldDB" id="A0A431W9N6"/>
<protein>
    <submittedName>
        <fullName evidence="1">ATP-binding protein</fullName>
    </submittedName>
</protein>
<dbReference type="PANTHER" id="PTHR13308:SF40">
    <property type="entry name" value="NEDD4-BINDING PROTEIN 2-LIKE 1"/>
    <property type="match status" value="1"/>
</dbReference>
<comment type="caution">
    <text evidence="1">The sequence shown here is derived from an EMBL/GenBank/DDBJ whole genome shotgun (WGS) entry which is preliminary data.</text>
</comment>
<dbReference type="Pfam" id="PF13671">
    <property type="entry name" value="AAA_33"/>
    <property type="match status" value="1"/>
</dbReference>
<evidence type="ECO:0000313" key="2">
    <source>
        <dbReference type="Proteomes" id="UP000282060"/>
    </source>
</evidence>
<dbReference type="OrthoDB" id="6182772at2"/>
<dbReference type="EMBL" id="RXNV01000004">
    <property type="protein sequence ID" value="RTR32213.1"/>
    <property type="molecule type" value="Genomic_DNA"/>
</dbReference>
<gene>
    <name evidence="1" type="ORF">EKG39_12345</name>
</gene>
<dbReference type="SUPFAM" id="SSF52540">
    <property type="entry name" value="P-loop containing nucleoside triphosphate hydrolases"/>
    <property type="match status" value="1"/>
</dbReference>